<keyword evidence="1" id="KW-0805">Transcription regulation</keyword>
<dbReference type="InterPro" id="IPR054015">
    <property type="entry name" value="ExsA-like_N"/>
</dbReference>
<evidence type="ECO:0000313" key="4">
    <source>
        <dbReference type="EMBL" id="MBF2707881.1"/>
    </source>
</evidence>
<dbReference type="GO" id="GO:0043565">
    <property type="term" value="F:sequence-specific DNA binding"/>
    <property type="evidence" value="ECO:0007669"/>
    <property type="project" value="InterPro"/>
</dbReference>
<gene>
    <name evidence="4" type="ORF">IR213_04645</name>
</gene>
<dbReference type="Gene3D" id="1.10.10.60">
    <property type="entry name" value="Homeodomain-like"/>
    <property type="match status" value="2"/>
</dbReference>
<dbReference type="Pfam" id="PF22200">
    <property type="entry name" value="ExsA_N"/>
    <property type="match status" value="1"/>
</dbReference>
<dbReference type="Proteomes" id="UP000646211">
    <property type="component" value="Unassembled WGS sequence"/>
</dbReference>
<dbReference type="PANTHER" id="PTHR43436:SF1">
    <property type="entry name" value="TRANSCRIPTIONAL REGULATORY PROTEIN"/>
    <property type="match status" value="1"/>
</dbReference>
<dbReference type="SUPFAM" id="SSF46689">
    <property type="entry name" value="Homeodomain-like"/>
    <property type="match status" value="1"/>
</dbReference>
<keyword evidence="5" id="KW-1185">Reference proteome</keyword>
<dbReference type="PROSITE" id="PS01124">
    <property type="entry name" value="HTH_ARAC_FAMILY_2"/>
    <property type="match status" value="1"/>
</dbReference>
<dbReference type="PANTHER" id="PTHR43436">
    <property type="entry name" value="ARAC-FAMILY TRANSCRIPTIONAL REGULATOR"/>
    <property type="match status" value="1"/>
</dbReference>
<proteinExistence type="predicted"/>
<dbReference type="InterPro" id="IPR009057">
    <property type="entry name" value="Homeodomain-like_sf"/>
</dbReference>
<reference evidence="4" key="1">
    <citation type="submission" date="2020-11" db="EMBL/GenBank/DDBJ databases">
        <title>Genome of Flavobacterium soyangense.</title>
        <authorList>
            <person name="Liu Q."/>
            <person name="Xin Y.-H."/>
        </authorList>
    </citation>
    <scope>NUCLEOTIDE SEQUENCE</scope>
    <source>
        <strain evidence="4">CGMCC 1.13493</strain>
    </source>
</reference>
<evidence type="ECO:0000313" key="5">
    <source>
        <dbReference type="Proteomes" id="UP000646211"/>
    </source>
</evidence>
<feature type="domain" description="HTH araC/xylS-type" evidence="3">
    <location>
        <begin position="181"/>
        <end position="277"/>
    </location>
</feature>
<dbReference type="InterPro" id="IPR018060">
    <property type="entry name" value="HTH_AraC"/>
</dbReference>
<evidence type="ECO:0000259" key="3">
    <source>
        <dbReference type="PROSITE" id="PS01124"/>
    </source>
</evidence>
<dbReference type="AlphaFoldDB" id="A0A930XV35"/>
<dbReference type="EMBL" id="JADHEC010000006">
    <property type="protein sequence ID" value="MBF2707881.1"/>
    <property type="molecule type" value="Genomic_DNA"/>
</dbReference>
<dbReference type="SMART" id="SM00342">
    <property type="entry name" value="HTH_ARAC"/>
    <property type="match status" value="1"/>
</dbReference>
<dbReference type="Pfam" id="PF12833">
    <property type="entry name" value="HTH_18"/>
    <property type="match status" value="1"/>
</dbReference>
<keyword evidence="2" id="KW-0804">Transcription</keyword>
<dbReference type="GO" id="GO:0003700">
    <property type="term" value="F:DNA-binding transcription factor activity"/>
    <property type="evidence" value="ECO:0007669"/>
    <property type="project" value="InterPro"/>
</dbReference>
<organism evidence="4 5">
    <name type="scientific">Flavobacterium soyangense</name>
    <dbReference type="NCBI Taxonomy" id="2023265"/>
    <lineage>
        <taxon>Bacteria</taxon>
        <taxon>Pseudomonadati</taxon>
        <taxon>Bacteroidota</taxon>
        <taxon>Flavobacteriia</taxon>
        <taxon>Flavobacteriales</taxon>
        <taxon>Flavobacteriaceae</taxon>
        <taxon>Flavobacterium</taxon>
    </lineage>
</organism>
<evidence type="ECO:0000256" key="2">
    <source>
        <dbReference type="ARBA" id="ARBA00023163"/>
    </source>
</evidence>
<dbReference type="RefSeq" id="WP_194311139.1">
    <property type="nucleotide sequence ID" value="NZ_JADHEC010000006.1"/>
</dbReference>
<evidence type="ECO:0000256" key="1">
    <source>
        <dbReference type="ARBA" id="ARBA00023015"/>
    </source>
</evidence>
<comment type="caution">
    <text evidence="4">The sequence shown here is derived from an EMBL/GenBank/DDBJ whole genome shotgun (WGS) entry which is preliminary data.</text>
</comment>
<name>A0A930XV35_9FLAO</name>
<accession>A0A930XV35</accession>
<sequence>MEQIYQLPADFFGGNPSETNIYFYQTQKSSQKNKVVFNQNLICFLQEGNKEVYYGTENILLDNTKILLLQVGNTIMTEKTTDDNAYQSILLFFSDKFLIDFVAKYNIKLDQNATVNNPVIFVKDEYVSYYEKSLLFLSNTKDPGNKLTEAKINELLLYLIENKPAETINFIQNVVNRIKNVPFYKLINNNTNFNLTNEELAFLSNMSVSTFKRKFFETFSNTPKQYYIEQKMNQAMLLLQKKKRPSEIYFELGYENLSAFSNEFKKHFGVSPKNYSI</sequence>
<protein>
    <submittedName>
        <fullName evidence="4">Helix-turn-helix transcriptional regulator</fullName>
    </submittedName>
</protein>